<dbReference type="InterPro" id="IPR011008">
    <property type="entry name" value="Dimeric_a/b-barrel"/>
</dbReference>
<keyword evidence="2" id="KW-1185">Reference proteome</keyword>
<gene>
    <name evidence="1" type="ORF">DENOEST_1584</name>
</gene>
<dbReference type="OrthoDB" id="7565202at2"/>
<dbReference type="InterPro" id="IPR013097">
    <property type="entry name" value="Dabb"/>
</dbReference>
<protein>
    <submittedName>
        <fullName evidence="1">Stress responsive alpha/beta barrel protein</fullName>
    </submittedName>
</protein>
<dbReference type="KEGG" id="doe:DENOEST_1584"/>
<reference evidence="1 2" key="1">
    <citation type="submission" date="2020-03" db="EMBL/GenBank/DDBJ databases">
        <authorList>
            <consortium name="Genoscope - CEA"/>
            <person name="William W."/>
        </authorList>
    </citation>
    <scope>NUCLEOTIDE SEQUENCE [LARGE SCALE GENOMIC DNA]</scope>
    <source>
        <strain evidence="2">DSM 16959</strain>
    </source>
</reference>
<proteinExistence type="predicted"/>
<evidence type="ECO:0000313" key="2">
    <source>
        <dbReference type="Proteomes" id="UP000515733"/>
    </source>
</evidence>
<dbReference type="RefSeq" id="WP_145769834.1">
    <property type="nucleotide sequence ID" value="NZ_LR778301.1"/>
</dbReference>
<dbReference type="Proteomes" id="UP000515733">
    <property type="component" value="Chromosome"/>
</dbReference>
<name>A0A6S6Y0N3_9PROT</name>
<dbReference type="AlphaFoldDB" id="A0A6S6Y0N3"/>
<dbReference type="SUPFAM" id="SSF54909">
    <property type="entry name" value="Dimeric alpha+beta barrel"/>
    <property type="match status" value="1"/>
</dbReference>
<dbReference type="EMBL" id="LR778301">
    <property type="protein sequence ID" value="CAB1368749.1"/>
    <property type="molecule type" value="Genomic_DNA"/>
</dbReference>
<dbReference type="SMART" id="SM00886">
    <property type="entry name" value="Dabb"/>
    <property type="match status" value="1"/>
</dbReference>
<dbReference type="PROSITE" id="PS51502">
    <property type="entry name" value="S_R_A_B_BARREL"/>
    <property type="match status" value="1"/>
</dbReference>
<accession>A0A6S6Y0N3</accession>
<evidence type="ECO:0000313" key="1">
    <source>
        <dbReference type="EMBL" id="CAB1368749.1"/>
    </source>
</evidence>
<sequence length="351" mass="38436">MIKVHDRIDVAAADLPRLQAMIATAYLPAAAARGLTLVDSAVSPPLVLVDRPLTLWLQWELANVEAFWIARNIGGNDPSVAAFWSEVDGFCVDRERSYLLPDQPAHSAALLTRPTSLSAYLVRPGGWRETAQLYLRTGADENARRTVEDVLAGAAGLPGLSFQQWGTNSVTDFGAGHYTWDLLYPDAATAAAAHASPLWQQHVMPVLRKYCASWSALGLDTIGAGLRNSKLTGGVKRTALFRRLAGADGARAPGFEAATLDMPAHIDSIINWRLSRARVLDWDSGHQTWDYVWEQEYASLDGLLGAYMIHPHHWAHVDRAFDPESGQQFIDVRLCHAFCSQAESLLGCEAP</sequence>
<organism evidence="1 2">
    <name type="scientific">Denitratisoma oestradiolicum</name>
    <dbReference type="NCBI Taxonomy" id="311182"/>
    <lineage>
        <taxon>Bacteria</taxon>
        <taxon>Pseudomonadati</taxon>
        <taxon>Pseudomonadota</taxon>
        <taxon>Betaproteobacteria</taxon>
        <taxon>Nitrosomonadales</taxon>
        <taxon>Sterolibacteriaceae</taxon>
        <taxon>Denitratisoma</taxon>
    </lineage>
</organism>